<sequence length="64" mass="7121">MSEKKEIAIIPKGSYVSIMGCRFTLLEDTQVEANQTNLDYILKDQENFDKGIGVVGDMPSSQHS</sequence>
<evidence type="ECO:0000313" key="2">
    <source>
        <dbReference type="Proteomes" id="UP000018444"/>
    </source>
</evidence>
<proteinExistence type="predicted"/>
<gene>
    <name evidence="1" type="ORF">F946_01075</name>
</gene>
<dbReference type="Proteomes" id="UP000018444">
    <property type="component" value="Unassembled WGS sequence"/>
</dbReference>
<dbReference type="GeneID" id="56338281"/>
<dbReference type="AlphaFoldDB" id="N9CZ69"/>
<protein>
    <submittedName>
        <fullName evidence="1">Uncharacterized protein</fullName>
    </submittedName>
</protein>
<organism evidence="1 2">
    <name type="scientific">Acinetobacter johnsonii ANC 3681</name>
    <dbReference type="NCBI Taxonomy" id="1217662"/>
    <lineage>
        <taxon>Bacteria</taxon>
        <taxon>Pseudomonadati</taxon>
        <taxon>Pseudomonadota</taxon>
        <taxon>Gammaproteobacteria</taxon>
        <taxon>Moraxellales</taxon>
        <taxon>Moraxellaceae</taxon>
        <taxon>Acinetobacter</taxon>
    </lineage>
</organism>
<reference evidence="1 2" key="1">
    <citation type="submission" date="2013-02" db="EMBL/GenBank/DDBJ databases">
        <title>The Genome Sequence of Acinetobacter johnsonii ANC 3681.</title>
        <authorList>
            <consortium name="The Broad Institute Genome Sequencing Platform"/>
            <consortium name="The Broad Institute Genome Sequencing Center for Infectious Disease"/>
            <person name="Cerqueira G."/>
            <person name="Feldgarden M."/>
            <person name="Courvalin P."/>
            <person name="Perichon B."/>
            <person name="Grillot-Courvalin C."/>
            <person name="Clermont D."/>
            <person name="Rocha E."/>
            <person name="Yoon E.-J."/>
            <person name="Nemec A."/>
            <person name="Walker B."/>
            <person name="Young S.K."/>
            <person name="Zeng Q."/>
            <person name="Gargeya S."/>
            <person name="Fitzgerald M."/>
            <person name="Haas B."/>
            <person name="Abouelleil A."/>
            <person name="Alvarado L."/>
            <person name="Arachchi H.M."/>
            <person name="Berlin A.M."/>
            <person name="Chapman S.B."/>
            <person name="Dewar J."/>
            <person name="Goldberg J."/>
            <person name="Griggs A."/>
            <person name="Gujja S."/>
            <person name="Hansen M."/>
            <person name="Howarth C."/>
            <person name="Imamovic A."/>
            <person name="Larimer J."/>
            <person name="McCowan C."/>
            <person name="Murphy C."/>
            <person name="Neiman D."/>
            <person name="Pearson M."/>
            <person name="Priest M."/>
            <person name="Roberts A."/>
            <person name="Saif S."/>
            <person name="Shea T."/>
            <person name="Sisk P."/>
            <person name="Sykes S."/>
            <person name="Wortman J."/>
            <person name="Nusbaum C."/>
            <person name="Birren B."/>
        </authorList>
    </citation>
    <scope>NUCLEOTIDE SEQUENCE [LARGE SCALE GENOMIC DNA]</scope>
    <source>
        <strain evidence="1 2">ANC 3681</strain>
    </source>
</reference>
<evidence type="ECO:0000313" key="1">
    <source>
        <dbReference type="EMBL" id="ENV73563.1"/>
    </source>
</evidence>
<name>N9CZ69_ACIJO</name>
<dbReference type="EMBL" id="APPZ01000005">
    <property type="protein sequence ID" value="ENV73563.1"/>
    <property type="molecule type" value="Genomic_DNA"/>
</dbReference>
<comment type="caution">
    <text evidence="1">The sequence shown here is derived from an EMBL/GenBank/DDBJ whole genome shotgun (WGS) entry which is preliminary data.</text>
</comment>
<dbReference type="RefSeq" id="WP_004979921.1">
    <property type="nucleotide sequence ID" value="NZ_KB849705.1"/>
</dbReference>
<dbReference type="PATRIC" id="fig|1217662.4.peg.1045"/>
<accession>N9CZ69</accession>
<dbReference type="HOGENOM" id="CLU_206926_0_0_6"/>